<feature type="compositionally biased region" description="Basic residues" evidence="4">
    <location>
        <begin position="165"/>
        <end position="174"/>
    </location>
</feature>
<evidence type="ECO:0000313" key="6">
    <source>
        <dbReference type="EMBL" id="PNH02675.1"/>
    </source>
</evidence>
<comment type="caution">
    <text evidence="6">The sequence shown here is derived from an EMBL/GenBank/DDBJ whole genome shotgun (WGS) entry which is preliminary data.</text>
</comment>
<protein>
    <recommendedName>
        <fullName evidence="1">glycerophosphodiester phosphodiesterase</fullName>
        <ecNumber evidence="1">3.1.4.46</ecNumber>
    </recommendedName>
</protein>
<evidence type="ECO:0000256" key="1">
    <source>
        <dbReference type="ARBA" id="ARBA00012247"/>
    </source>
</evidence>
<dbReference type="OrthoDB" id="1058301at2759"/>
<comment type="catalytic activity">
    <reaction evidence="3">
        <text>a sn-glycero-3-phosphodiester + H2O = an alcohol + sn-glycerol 3-phosphate + H(+)</text>
        <dbReference type="Rhea" id="RHEA:12969"/>
        <dbReference type="ChEBI" id="CHEBI:15377"/>
        <dbReference type="ChEBI" id="CHEBI:15378"/>
        <dbReference type="ChEBI" id="CHEBI:30879"/>
        <dbReference type="ChEBI" id="CHEBI:57597"/>
        <dbReference type="ChEBI" id="CHEBI:83408"/>
        <dbReference type="EC" id="3.1.4.46"/>
    </reaction>
</comment>
<dbReference type="SUPFAM" id="SSF51695">
    <property type="entry name" value="PLC-like phosphodiesterases"/>
    <property type="match status" value="1"/>
</dbReference>
<dbReference type="GO" id="GO:0008889">
    <property type="term" value="F:glycerophosphodiester phosphodiesterase activity"/>
    <property type="evidence" value="ECO:0007669"/>
    <property type="project" value="UniProtKB-EC"/>
</dbReference>
<dbReference type="GO" id="GO:0006071">
    <property type="term" value="P:glycerol metabolic process"/>
    <property type="evidence" value="ECO:0007669"/>
    <property type="project" value="UniProtKB-KW"/>
</dbReference>
<gene>
    <name evidence="6" type="ORF">TSOC_011330</name>
</gene>
<dbReference type="InterPro" id="IPR044236">
    <property type="entry name" value="GDPD4"/>
</dbReference>
<dbReference type="EC" id="3.1.4.46" evidence="1"/>
<dbReference type="AlphaFoldDB" id="A0A2J7ZQY2"/>
<name>A0A2J7ZQY2_9CHLO</name>
<dbReference type="Gene3D" id="3.20.20.190">
    <property type="entry name" value="Phosphatidylinositol (PI) phosphodiesterase"/>
    <property type="match status" value="1"/>
</dbReference>
<evidence type="ECO:0000259" key="5">
    <source>
        <dbReference type="Pfam" id="PF03009"/>
    </source>
</evidence>
<evidence type="ECO:0000256" key="3">
    <source>
        <dbReference type="ARBA" id="ARBA00047512"/>
    </source>
</evidence>
<dbReference type="Proteomes" id="UP000236333">
    <property type="component" value="Unassembled WGS sequence"/>
</dbReference>
<feature type="domain" description="GP-PDE" evidence="5">
    <location>
        <begin position="62"/>
        <end position="117"/>
    </location>
</feature>
<dbReference type="EMBL" id="PGGS01000611">
    <property type="protein sequence ID" value="PNH02675.1"/>
    <property type="molecule type" value="Genomic_DNA"/>
</dbReference>
<organism evidence="6 7">
    <name type="scientific">Tetrabaena socialis</name>
    <dbReference type="NCBI Taxonomy" id="47790"/>
    <lineage>
        <taxon>Eukaryota</taxon>
        <taxon>Viridiplantae</taxon>
        <taxon>Chlorophyta</taxon>
        <taxon>core chlorophytes</taxon>
        <taxon>Chlorophyceae</taxon>
        <taxon>CS clade</taxon>
        <taxon>Chlamydomonadales</taxon>
        <taxon>Tetrabaenaceae</taxon>
        <taxon>Tetrabaena</taxon>
    </lineage>
</organism>
<accession>A0A2J7ZQY2</accession>
<feature type="compositionally biased region" description="Low complexity" evidence="4">
    <location>
        <begin position="136"/>
        <end position="164"/>
    </location>
</feature>
<dbReference type="InterPro" id="IPR030395">
    <property type="entry name" value="GP_PDE_dom"/>
</dbReference>
<proteinExistence type="predicted"/>
<sequence length="208" mass="21944">MNETDESRQLGMQHPLRFGAIEHQHETHQPPQLQQQEEEQQQQQGAGRSPQQPRAPAGGRPQQPAVVGVHHAMVEPQLLDTLHGAGKQLFAWTVNQAEVLRAVLDVGVDAVVTNYPLTGATAGSGGRSGPPPGPSLRPAVSARPAGAAASSDAAAVSTSAVPTSRRQRRGRLRGNPREVDDGGPLPLPRRFGEASGGMTHLLRLSCGC</sequence>
<feature type="region of interest" description="Disordered" evidence="4">
    <location>
        <begin position="117"/>
        <end position="192"/>
    </location>
</feature>
<feature type="non-terminal residue" evidence="6">
    <location>
        <position position="208"/>
    </location>
</feature>
<keyword evidence="7" id="KW-1185">Reference proteome</keyword>
<dbReference type="GO" id="GO:0006629">
    <property type="term" value="P:lipid metabolic process"/>
    <property type="evidence" value="ECO:0007669"/>
    <property type="project" value="InterPro"/>
</dbReference>
<dbReference type="PANTHER" id="PTHR47449">
    <property type="entry name" value="GLYCEROPHOSPHODIESTER PHOSPHODIESTERASE GDPD4"/>
    <property type="match status" value="1"/>
</dbReference>
<feature type="region of interest" description="Disordered" evidence="4">
    <location>
        <begin position="1"/>
        <end position="64"/>
    </location>
</feature>
<dbReference type="PANTHER" id="PTHR47449:SF2">
    <property type="entry name" value="GLYCEROPHOSPHODIESTER PHOSPHODIESTERASE GDPD4"/>
    <property type="match status" value="1"/>
</dbReference>
<evidence type="ECO:0000313" key="7">
    <source>
        <dbReference type="Proteomes" id="UP000236333"/>
    </source>
</evidence>
<evidence type="ECO:0000256" key="2">
    <source>
        <dbReference type="ARBA" id="ARBA00022798"/>
    </source>
</evidence>
<dbReference type="Pfam" id="PF03009">
    <property type="entry name" value="GDPD"/>
    <property type="match status" value="1"/>
</dbReference>
<evidence type="ECO:0000256" key="4">
    <source>
        <dbReference type="SAM" id="MobiDB-lite"/>
    </source>
</evidence>
<reference evidence="6 7" key="1">
    <citation type="journal article" date="2017" name="Mol. Biol. Evol.">
        <title>The 4-celled Tetrabaena socialis nuclear genome reveals the essential components for genetic control of cell number at the origin of multicellularity in the volvocine lineage.</title>
        <authorList>
            <person name="Featherston J."/>
            <person name="Arakaki Y."/>
            <person name="Hanschen E.R."/>
            <person name="Ferris P.J."/>
            <person name="Michod R.E."/>
            <person name="Olson B.J.S.C."/>
            <person name="Nozaki H."/>
            <person name="Durand P.M."/>
        </authorList>
    </citation>
    <scope>NUCLEOTIDE SEQUENCE [LARGE SCALE GENOMIC DNA]</scope>
    <source>
        <strain evidence="6 7">NIES-571</strain>
    </source>
</reference>
<dbReference type="InterPro" id="IPR017946">
    <property type="entry name" value="PLC-like_Pdiesterase_TIM-brl"/>
</dbReference>
<keyword evidence="2" id="KW-0319">Glycerol metabolism</keyword>